<evidence type="ECO:0000259" key="6">
    <source>
        <dbReference type="PROSITE" id="PS50850"/>
    </source>
</evidence>
<evidence type="ECO:0000256" key="4">
    <source>
        <dbReference type="ARBA" id="ARBA00023136"/>
    </source>
</evidence>
<evidence type="ECO:0000256" key="5">
    <source>
        <dbReference type="SAM" id="Phobius"/>
    </source>
</evidence>
<evidence type="ECO:0000313" key="8">
    <source>
        <dbReference type="Proteomes" id="UP001497497"/>
    </source>
</evidence>
<keyword evidence="8" id="KW-1185">Reference proteome</keyword>
<evidence type="ECO:0000256" key="3">
    <source>
        <dbReference type="ARBA" id="ARBA00022989"/>
    </source>
</evidence>
<dbReference type="SUPFAM" id="SSF103473">
    <property type="entry name" value="MFS general substrate transporter"/>
    <property type="match status" value="1"/>
</dbReference>
<gene>
    <name evidence="7" type="ORF">GSLYS_00019599001</name>
</gene>
<keyword evidence="2 5" id="KW-0812">Transmembrane</keyword>
<dbReference type="Proteomes" id="UP001497497">
    <property type="component" value="Unassembled WGS sequence"/>
</dbReference>
<proteinExistence type="predicted"/>
<dbReference type="InterPro" id="IPR036259">
    <property type="entry name" value="MFS_trans_sf"/>
</dbReference>
<dbReference type="Pfam" id="PF00083">
    <property type="entry name" value="Sugar_tr"/>
    <property type="match status" value="1"/>
</dbReference>
<evidence type="ECO:0000313" key="7">
    <source>
        <dbReference type="EMBL" id="CAL1546222.1"/>
    </source>
</evidence>
<comment type="caution">
    <text evidence="7">The sequence shown here is derived from an EMBL/GenBank/DDBJ whole genome shotgun (WGS) entry which is preliminary data.</text>
</comment>
<feature type="transmembrane region" description="Helical" evidence="5">
    <location>
        <begin position="48"/>
        <end position="71"/>
    </location>
</feature>
<reference evidence="7 8" key="1">
    <citation type="submission" date="2024-04" db="EMBL/GenBank/DDBJ databases">
        <authorList>
            <consortium name="Genoscope - CEA"/>
            <person name="William W."/>
        </authorList>
    </citation>
    <scope>NUCLEOTIDE SEQUENCE [LARGE SCALE GENOMIC DNA]</scope>
</reference>
<comment type="subcellular location">
    <subcellularLocation>
        <location evidence="1">Membrane</location>
        <topology evidence="1">Multi-pass membrane protein</topology>
    </subcellularLocation>
</comment>
<keyword evidence="3 5" id="KW-1133">Transmembrane helix</keyword>
<feature type="non-terminal residue" evidence="7">
    <location>
        <position position="111"/>
    </location>
</feature>
<evidence type="ECO:0000256" key="2">
    <source>
        <dbReference type="ARBA" id="ARBA00022692"/>
    </source>
</evidence>
<organism evidence="7 8">
    <name type="scientific">Lymnaea stagnalis</name>
    <name type="common">Great pond snail</name>
    <name type="synonym">Helix stagnalis</name>
    <dbReference type="NCBI Taxonomy" id="6523"/>
    <lineage>
        <taxon>Eukaryota</taxon>
        <taxon>Metazoa</taxon>
        <taxon>Spiralia</taxon>
        <taxon>Lophotrochozoa</taxon>
        <taxon>Mollusca</taxon>
        <taxon>Gastropoda</taxon>
        <taxon>Heterobranchia</taxon>
        <taxon>Euthyneura</taxon>
        <taxon>Panpulmonata</taxon>
        <taxon>Hygrophila</taxon>
        <taxon>Lymnaeoidea</taxon>
        <taxon>Lymnaeidae</taxon>
        <taxon>Lymnaea</taxon>
    </lineage>
</organism>
<dbReference type="EMBL" id="CAXITT010000785">
    <property type="protein sequence ID" value="CAL1546222.1"/>
    <property type="molecule type" value="Genomic_DNA"/>
</dbReference>
<sequence>AVGACVALAQDYTVFTILRFIVGFFNMGIALSTYVMMTELFPSQQRSIPCCGLQIFWAIGIMLTALFGYMVRDWRHLQLVFSLPNLPCAIFVWFLPESLPWLISQHKYNKA</sequence>
<dbReference type="Gene3D" id="1.20.1250.20">
    <property type="entry name" value="MFS general substrate transporter like domains"/>
    <property type="match status" value="1"/>
</dbReference>
<dbReference type="GO" id="GO:0016020">
    <property type="term" value="C:membrane"/>
    <property type="evidence" value="ECO:0007669"/>
    <property type="project" value="UniProtKB-SubCell"/>
</dbReference>
<protein>
    <recommendedName>
        <fullName evidence="6">Major facilitator superfamily (MFS) profile domain-containing protein</fullName>
    </recommendedName>
</protein>
<dbReference type="InterPro" id="IPR005828">
    <property type="entry name" value="MFS_sugar_transport-like"/>
</dbReference>
<feature type="non-terminal residue" evidence="7">
    <location>
        <position position="1"/>
    </location>
</feature>
<feature type="domain" description="Major facilitator superfamily (MFS) profile" evidence="6">
    <location>
        <begin position="1"/>
        <end position="111"/>
    </location>
</feature>
<dbReference type="PANTHER" id="PTHR24064">
    <property type="entry name" value="SOLUTE CARRIER FAMILY 22 MEMBER"/>
    <property type="match status" value="1"/>
</dbReference>
<dbReference type="InterPro" id="IPR020846">
    <property type="entry name" value="MFS_dom"/>
</dbReference>
<dbReference type="PROSITE" id="PS50850">
    <property type="entry name" value="MFS"/>
    <property type="match status" value="1"/>
</dbReference>
<dbReference type="GO" id="GO:0022857">
    <property type="term" value="F:transmembrane transporter activity"/>
    <property type="evidence" value="ECO:0007669"/>
    <property type="project" value="InterPro"/>
</dbReference>
<feature type="transmembrane region" description="Helical" evidence="5">
    <location>
        <begin position="77"/>
        <end position="95"/>
    </location>
</feature>
<feature type="transmembrane region" description="Helical" evidence="5">
    <location>
        <begin position="17"/>
        <end position="36"/>
    </location>
</feature>
<dbReference type="AlphaFoldDB" id="A0AAV2IKL9"/>
<evidence type="ECO:0000256" key="1">
    <source>
        <dbReference type="ARBA" id="ARBA00004141"/>
    </source>
</evidence>
<keyword evidence="4 5" id="KW-0472">Membrane</keyword>
<accession>A0AAV2IKL9</accession>
<name>A0AAV2IKL9_LYMST</name>